<gene>
    <name evidence="2" type="ORF">JZ751_010331</name>
</gene>
<comment type="similarity">
    <text evidence="1">Belongs to the phosphatase 2A regulatory subunit B56 family.</text>
</comment>
<dbReference type="EMBL" id="JAFBMS010000019">
    <property type="protein sequence ID" value="KAG9344646.1"/>
    <property type="molecule type" value="Genomic_DNA"/>
</dbReference>
<dbReference type="InterPro" id="IPR002554">
    <property type="entry name" value="PP2A_B56"/>
</dbReference>
<sequence>MSTLFSSEHCISTLSFFFMSPAGVGLRAQHHITKPSRLVASRELENPDFDPEEDEPTLEVSWPHIQLVYEFLLRFLENPDFQPSIAKRYIDQKFVLQIFSWHMKLCQKGGLRLLRFGRVGDPQMGIYAHDFLPIVTNGRDTLNYGCPCICLIVKRGTEGEVEGENTEGDVISVSGNIAAGCTVSHRITQGERVNSAGLLCQTIVSNQGDSQQGASPDQFPALSVLQLWPVTHCLISTVSTVKPRAWACLINAAWTEAERAFAVN</sequence>
<comment type="caution">
    <text evidence="2">The sequence shown here is derived from an EMBL/GenBank/DDBJ whole genome shotgun (WGS) entry which is preliminary data.</text>
</comment>
<dbReference type="PANTHER" id="PTHR10257:SF6">
    <property type="entry name" value="SERINE_THREONINE-PROTEIN PHOSPHATASE 2A 56 KDA REGULATORY SUBUNIT ALPHA ISOFORM"/>
    <property type="match status" value="1"/>
</dbReference>
<evidence type="ECO:0000313" key="2">
    <source>
        <dbReference type="EMBL" id="KAG9344646.1"/>
    </source>
</evidence>
<dbReference type="GO" id="GO:0007165">
    <property type="term" value="P:signal transduction"/>
    <property type="evidence" value="ECO:0007669"/>
    <property type="project" value="InterPro"/>
</dbReference>
<evidence type="ECO:0000313" key="3">
    <source>
        <dbReference type="Proteomes" id="UP000824540"/>
    </source>
</evidence>
<dbReference type="OrthoDB" id="10264446at2759"/>
<organism evidence="2 3">
    <name type="scientific">Albula glossodonta</name>
    <name type="common">roundjaw bonefish</name>
    <dbReference type="NCBI Taxonomy" id="121402"/>
    <lineage>
        <taxon>Eukaryota</taxon>
        <taxon>Metazoa</taxon>
        <taxon>Chordata</taxon>
        <taxon>Craniata</taxon>
        <taxon>Vertebrata</taxon>
        <taxon>Euteleostomi</taxon>
        <taxon>Actinopterygii</taxon>
        <taxon>Neopterygii</taxon>
        <taxon>Teleostei</taxon>
        <taxon>Albuliformes</taxon>
        <taxon>Albulidae</taxon>
        <taxon>Albula</taxon>
    </lineage>
</organism>
<dbReference type="Proteomes" id="UP000824540">
    <property type="component" value="Unassembled WGS sequence"/>
</dbReference>
<dbReference type="GO" id="GO:0000159">
    <property type="term" value="C:protein phosphatase type 2A complex"/>
    <property type="evidence" value="ECO:0007669"/>
    <property type="project" value="InterPro"/>
</dbReference>
<accession>A0A8T2NYP4</accession>
<dbReference type="Pfam" id="PF01603">
    <property type="entry name" value="B56"/>
    <property type="match status" value="1"/>
</dbReference>
<name>A0A8T2NYP4_9TELE</name>
<proteinExistence type="inferred from homology"/>
<evidence type="ECO:0000256" key="1">
    <source>
        <dbReference type="ARBA" id="ARBA00009745"/>
    </source>
</evidence>
<dbReference type="InterPro" id="IPR016024">
    <property type="entry name" value="ARM-type_fold"/>
</dbReference>
<dbReference type="PANTHER" id="PTHR10257">
    <property type="entry name" value="SERINE/THREONINE PROTEIN PHOSPHATASE 2A PP2A REGULATORY SUBUNIT B"/>
    <property type="match status" value="1"/>
</dbReference>
<reference evidence="2" key="1">
    <citation type="thesis" date="2021" institute="BYU ScholarsArchive" country="Provo, UT, USA">
        <title>Applications of and Algorithms for Genome Assembly and Genomic Analyses with an Emphasis on Marine Teleosts.</title>
        <authorList>
            <person name="Pickett B.D."/>
        </authorList>
    </citation>
    <scope>NUCLEOTIDE SEQUENCE</scope>
    <source>
        <strain evidence="2">HI-2016</strain>
    </source>
</reference>
<dbReference type="GO" id="GO:0005634">
    <property type="term" value="C:nucleus"/>
    <property type="evidence" value="ECO:0007669"/>
    <property type="project" value="TreeGrafter"/>
</dbReference>
<dbReference type="InterPro" id="IPR011989">
    <property type="entry name" value="ARM-like"/>
</dbReference>
<dbReference type="SUPFAM" id="SSF48371">
    <property type="entry name" value="ARM repeat"/>
    <property type="match status" value="1"/>
</dbReference>
<keyword evidence="3" id="KW-1185">Reference proteome</keyword>
<dbReference type="Gene3D" id="1.25.10.10">
    <property type="entry name" value="Leucine-rich Repeat Variant"/>
    <property type="match status" value="1"/>
</dbReference>
<dbReference type="GO" id="GO:0072542">
    <property type="term" value="F:protein phosphatase activator activity"/>
    <property type="evidence" value="ECO:0007669"/>
    <property type="project" value="TreeGrafter"/>
</dbReference>
<dbReference type="GO" id="GO:0005829">
    <property type="term" value="C:cytosol"/>
    <property type="evidence" value="ECO:0007669"/>
    <property type="project" value="TreeGrafter"/>
</dbReference>
<protein>
    <submittedName>
        <fullName evidence="2">Uncharacterized protein</fullName>
    </submittedName>
</protein>
<dbReference type="AlphaFoldDB" id="A0A8T2NYP4"/>